<evidence type="ECO:0000313" key="13">
    <source>
        <dbReference type="Proteomes" id="UP001565242"/>
    </source>
</evidence>
<evidence type="ECO:0000256" key="6">
    <source>
        <dbReference type="ARBA" id="ARBA00023125"/>
    </source>
</evidence>
<dbReference type="PANTHER" id="PTHR30349:SF77">
    <property type="entry name" value="TYROSINE RECOMBINASE XERC"/>
    <property type="match status" value="1"/>
</dbReference>
<dbReference type="PROSITE" id="PS51898">
    <property type="entry name" value="TYR_RECOMBINASE"/>
    <property type="match status" value="1"/>
</dbReference>
<dbReference type="EMBL" id="JBCLSQ010000001">
    <property type="protein sequence ID" value="MEY8536924.1"/>
    <property type="molecule type" value="Genomic_DNA"/>
</dbReference>
<evidence type="ECO:0000259" key="11">
    <source>
        <dbReference type="PROSITE" id="PS51900"/>
    </source>
</evidence>
<evidence type="ECO:0000256" key="5">
    <source>
        <dbReference type="ARBA" id="ARBA00022908"/>
    </source>
</evidence>
<dbReference type="Pfam" id="PF00589">
    <property type="entry name" value="Phage_integrase"/>
    <property type="match status" value="1"/>
</dbReference>
<keyword evidence="8" id="KW-0131">Cell cycle</keyword>
<dbReference type="InterPro" id="IPR013762">
    <property type="entry name" value="Integrase-like_cat_sf"/>
</dbReference>
<protein>
    <submittedName>
        <fullName evidence="12">Tyrosine recombinase XerS</fullName>
    </submittedName>
</protein>
<evidence type="ECO:0000259" key="10">
    <source>
        <dbReference type="PROSITE" id="PS51898"/>
    </source>
</evidence>
<dbReference type="SUPFAM" id="SSF56349">
    <property type="entry name" value="DNA breaking-rejoining enzymes"/>
    <property type="match status" value="1"/>
</dbReference>
<dbReference type="InterPro" id="IPR011010">
    <property type="entry name" value="DNA_brk_join_enz"/>
</dbReference>
<evidence type="ECO:0000256" key="1">
    <source>
        <dbReference type="ARBA" id="ARBA00004496"/>
    </source>
</evidence>
<reference evidence="12 13" key="1">
    <citation type="submission" date="2024-03" db="EMBL/GenBank/DDBJ databases">
        <title>Mouse gut bacterial collection (mGBC) of GemPharmatech.</title>
        <authorList>
            <person name="He Y."/>
            <person name="Dong L."/>
            <person name="Wu D."/>
            <person name="Gao X."/>
            <person name="Lin Z."/>
        </authorList>
    </citation>
    <scope>NUCLEOTIDE SEQUENCE [LARGE SCALE GENOMIC DNA]</scope>
    <source>
        <strain evidence="12 13">20-218</strain>
    </source>
</reference>
<dbReference type="Gene3D" id="1.10.443.10">
    <property type="entry name" value="Intergrase catalytic core"/>
    <property type="match status" value="1"/>
</dbReference>
<comment type="caution">
    <text evidence="12">The sequence shown here is derived from an EMBL/GenBank/DDBJ whole genome shotgun (WGS) entry which is preliminary data.</text>
</comment>
<dbReference type="PANTHER" id="PTHR30349">
    <property type="entry name" value="PHAGE INTEGRASE-RELATED"/>
    <property type="match status" value="1"/>
</dbReference>
<dbReference type="Gene3D" id="1.10.150.130">
    <property type="match status" value="1"/>
</dbReference>
<keyword evidence="4" id="KW-0159">Chromosome partition</keyword>
<proteinExistence type="predicted"/>
<keyword evidence="13" id="KW-1185">Reference proteome</keyword>
<dbReference type="CDD" id="cd00397">
    <property type="entry name" value="DNA_BRE_C"/>
    <property type="match status" value="1"/>
</dbReference>
<sequence length="359" mass="40754">MTKNVQNKIESLLDIMPKYVQEFYHSKASVPYSPNTLLAYLEEYRRFFSWLIDSDAISGAKSITQISLDALAKLPKSDVESYIMFLRTKEKGNGQEKYKKYGISQVSINRAVSALSSLFNYLTVESEDENGEPYFDRNVMKRIKVKAKTRSLSARAEAMKPKLFLGDETQAFLDFIQEEYPKTLKARALTSYNQNVERDLAMIALFLSTGVRLSELVNTNLKDLNLNTMTIEVMRKGGFVDSVNIAPFAKPYLENYLAIREQRYKAEKHNIELFLTNYRQEAKRIGASSVEALVAKYSAAFKIRVTPHKLRHTLATRLYAETKSPNLVANQLGHTSNSTVTSQYISVLSDEAKDGLADL</sequence>
<evidence type="ECO:0000256" key="9">
    <source>
        <dbReference type="PROSITE-ProRule" id="PRU01248"/>
    </source>
</evidence>
<evidence type="ECO:0000313" key="12">
    <source>
        <dbReference type="EMBL" id="MEY8536924.1"/>
    </source>
</evidence>
<keyword evidence="7" id="KW-0233">DNA recombination</keyword>
<gene>
    <name evidence="12" type="primary">xerS</name>
    <name evidence="12" type="ORF">AALM99_00500</name>
</gene>
<feature type="domain" description="Core-binding (CB)" evidence="11">
    <location>
        <begin position="14"/>
        <end position="123"/>
    </location>
</feature>
<feature type="domain" description="Tyr recombinase" evidence="10">
    <location>
        <begin position="159"/>
        <end position="358"/>
    </location>
</feature>
<evidence type="ECO:0000256" key="2">
    <source>
        <dbReference type="ARBA" id="ARBA00022490"/>
    </source>
</evidence>
<dbReference type="InterPro" id="IPR044068">
    <property type="entry name" value="CB"/>
</dbReference>
<accession>A0ABV4D5G4</accession>
<comment type="subcellular location">
    <subcellularLocation>
        <location evidence="1">Cytoplasm</location>
    </subcellularLocation>
</comment>
<dbReference type="NCBIfam" id="NF003462">
    <property type="entry name" value="PRK05084.1"/>
    <property type="match status" value="1"/>
</dbReference>
<dbReference type="InterPro" id="IPR010998">
    <property type="entry name" value="Integrase_recombinase_N"/>
</dbReference>
<keyword evidence="5" id="KW-0229">DNA integration</keyword>
<keyword evidence="6 9" id="KW-0238">DNA-binding</keyword>
<keyword evidence="3" id="KW-0132">Cell division</keyword>
<evidence type="ECO:0000256" key="7">
    <source>
        <dbReference type="ARBA" id="ARBA00023172"/>
    </source>
</evidence>
<dbReference type="Proteomes" id="UP001565242">
    <property type="component" value="Unassembled WGS sequence"/>
</dbReference>
<dbReference type="InterPro" id="IPR002104">
    <property type="entry name" value="Integrase_catalytic"/>
</dbReference>
<evidence type="ECO:0000256" key="8">
    <source>
        <dbReference type="ARBA" id="ARBA00023306"/>
    </source>
</evidence>
<keyword evidence="2" id="KW-0963">Cytoplasm</keyword>
<dbReference type="InterPro" id="IPR050090">
    <property type="entry name" value="Tyrosine_recombinase_XerCD"/>
</dbReference>
<evidence type="ECO:0000256" key="4">
    <source>
        <dbReference type="ARBA" id="ARBA00022829"/>
    </source>
</evidence>
<evidence type="ECO:0000256" key="3">
    <source>
        <dbReference type="ARBA" id="ARBA00022618"/>
    </source>
</evidence>
<name>A0ABV4D5G4_9LACT</name>
<organism evidence="12 13">
    <name type="scientific">Lactococcus muris</name>
    <dbReference type="NCBI Taxonomy" id="2941330"/>
    <lineage>
        <taxon>Bacteria</taxon>
        <taxon>Bacillati</taxon>
        <taxon>Bacillota</taxon>
        <taxon>Bacilli</taxon>
        <taxon>Lactobacillales</taxon>
        <taxon>Streptococcaceae</taxon>
        <taxon>Lactococcus</taxon>
    </lineage>
</organism>
<dbReference type="RefSeq" id="WP_369917561.1">
    <property type="nucleotide sequence ID" value="NZ_JBCLSQ010000001.1"/>
</dbReference>
<dbReference type="PROSITE" id="PS51900">
    <property type="entry name" value="CB"/>
    <property type="match status" value="1"/>
</dbReference>